<accession>A0A2M6WBC2</accession>
<protein>
    <recommendedName>
        <fullName evidence="2">tRNA-guanine(15) transglycosylase-like domain-containing protein</fullName>
    </recommendedName>
</protein>
<dbReference type="GO" id="GO:0046872">
    <property type="term" value="F:metal ion binding"/>
    <property type="evidence" value="ECO:0007669"/>
    <property type="project" value="UniProtKB-KW"/>
</dbReference>
<keyword evidence="1" id="KW-0479">Metal-binding</keyword>
<dbReference type="AlphaFoldDB" id="A0A2M6WBC2"/>
<dbReference type="InterPro" id="IPR002616">
    <property type="entry name" value="tRNA_ribo_trans-like"/>
</dbReference>
<name>A0A2M6WBC2_9BACT</name>
<gene>
    <name evidence="3" type="ORF">COU23_00635</name>
</gene>
<dbReference type="PANTHER" id="PTHR43468:SF1">
    <property type="entry name" value="TRNA-GUANOSINE(34) QUEUINE TRANSGLYCOSYLASE"/>
    <property type="match status" value="1"/>
</dbReference>
<evidence type="ECO:0000313" key="3">
    <source>
        <dbReference type="EMBL" id="PIT90054.1"/>
    </source>
</evidence>
<proteinExistence type="predicted"/>
<sequence length="80" mass="9066">MFRIITKSKKSKARLGELAMNHGVIKTPFFMPDATRAGIKNISVEDLSVLDLETMVVNTFHLYLQPGMSLIKKFKGVHKF</sequence>
<comment type="caution">
    <text evidence="3">The sequence shown here is derived from an EMBL/GenBank/DDBJ whole genome shotgun (WGS) entry which is preliminary data.</text>
</comment>
<dbReference type="GO" id="GO:0006400">
    <property type="term" value="P:tRNA modification"/>
    <property type="evidence" value="ECO:0007669"/>
    <property type="project" value="InterPro"/>
</dbReference>
<dbReference type="EMBL" id="PFBP01000009">
    <property type="protein sequence ID" value="PIT90054.1"/>
    <property type="molecule type" value="Genomic_DNA"/>
</dbReference>
<dbReference type="NCBIfam" id="TIGR00449">
    <property type="entry name" value="tgt_general"/>
    <property type="match status" value="1"/>
</dbReference>
<dbReference type="SUPFAM" id="SSF51713">
    <property type="entry name" value="tRNA-guanine transglycosylase"/>
    <property type="match status" value="1"/>
</dbReference>
<reference evidence="4" key="1">
    <citation type="submission" date="2017-09" db="EMBL/GenBank/DDBJ databases">
        <title>Depth-based differentiation of microbial function through sediment-hosted aquifers and enrichment of novel symbionts in the deep terrestrial subsurface.</title>
        <authorList>
            <person name="Probst A.J."/>
            <person name="Ladd B."/>
            <person name="Jarett J.K."/>
            <person name="Geller-Mcgrath D.E."/>
            <person name="Sieber C.M.K."/>
            <person name="Emerson J.B."/>
            <person name="Anantharaman K."/>
            <person name="Thomas B.C."/>
            <person name="Malmstrom R."/>
            <person name="Stieglmeier M."/>
            <person name="Klingl A."/>
            <person name="Woyke T."/>
            <person name="Ryan C.M."/>
            <person name="Banfield J.F."/>
        </authorList>
    </citation>
    <scope>NUCLEOTIDE SEQUENCE [LARGE SCALE GENOMIC DNA]</scope>
</reference>
<dbReference type="PANTHER" id="PTHR43468">
    <property type="match status" value="1"/>
</dbReference>
<dbReference type="Proteomes" id="UP000231464">
    <property type="component" value="Unassembled WGS sequence"/>
</dbReference>
<evidence type="ECO:0000256" key="1">
    <source>
        <dbReference type="ARBA" id="ARBA00022723"/>
    </source>
</evidence>
<dbReference type="InterPro" id="IPR036511">
    <property type="entry name" value="TGT-like_sf"/>
</dbReference>
<feature type="domain" description="tRNA-guanine(15) transglycosylase-like" evidence="2">
    <location>
        <begin position="11"/>
        <end position="80"/>
    </location>
</feature>
<dbReference type="Pfam" id="PF01702">
    <property type="entry name" value="TGT"/>
    <property type="match status" value="1"/>
</dbReference>
<evidence type="ECO:0000259" key="2">
    <source>
        <dbReference type="Pfam" id="PF01702"/>
    </source>
</evidence>
<evidence type="ECO:0000313" key="4">
    <source>
        <dbReference type="Proteomes" id="UP000231464"/>
    </source>
</evidence>
<organism evidence="3 4">
    <name type="scientific">Candidatus Kuenenbacteria bacterium CG10_big_fil_rev_8_21_14_0_10_36_11</name>
    <dbReference type="NCBI Taxonomy" id="1974618"/>
    <lineage>
        <taxon>Bacteria</taxon>
        <taxon>Candidatus Kueneniibacteriota</taxon>
    </lineage>
</organism>
<dbReference type="Gene3D" id="3.20.20.105">
    <property type="entry name" value="Queuine tRNA-ribosyltransferase-like"/>
    <property type="match status" value="1"/>
</dbReference>